<organism evidence="1 2">
    <name type="scientific">Portunus trituberculatus</name>
    <name type="common">Swimming crab</name>
    <name type="synonym">Neptunus trituberculatus</name>
    <dbReference type="NCBI Taxonomy" id="210409"/>
    <lineage>
        <taxon>Eukaryota</taxon>
        <taxon>Metazoa</taxon>
        <taxon>Ecdysozoa</taxon>
        <taxon>Arthropoda</taxon>
        <taxon>Crustacea</taxon>
        <taxon>Multicrustacea</taxon>
        <taxon>Malacostraca</taxon>
        <taxon>Eumalacostraca</taxon>
        <taxon>Eucarida</taxon>
        <taxon>Decapoda</taxon>
        <taxon>Pleocyemata</taxon>
        <taxon>Brachyura</taxon>
        <taxon>Eubrachyura</taxon>
        <taxon>Portunoidea</taxon>
        <taxon>Portunidae</taxon>
        <taxon>Portuninae</taxon>
        <taxon>Portunus</taxon>
    </lineage>
</organism>
<protein>
    <submittedName>
        <fullName evidence="1">Uncharacterized protein</fullName>
    </submittedName>
</protein>
<reference evidence="1 2" key="1">
    <citation type="submission" date="2019-05" db="EMBL/GenBank/DDBJ databases">
        <title>Another draft genome of Portunus trituberculatus and its Hox gene families provides insights of decapod evolution.</title>
        <authorList>
            <person name="Jeong J.-H."/>
            <person name="Song I."/>
            <person name="Kim S."/>
            <person name="Choi T."/>
            <person name="Kim D."/>
            <person name="Ryu S."/>
            <person name="Kim W."/>
        </authorList>
    </citation>
    <scope>NUCLEOTIDE SEQUENCE [LARGE SCALE GENOMIC DNA]</scope>
    <source>
        <tissue evidence="1">Muscle</tissue>
    </source>
</reference>
<accession>A0A5B7FYM4</accession>
<evidence type="ECO:0000313" key="2">
    <source>
        <dbReference type="Proteomes" id="UP000324222"/>
    </source>
</evidence>
<evidence type="ECO:0000313" key="1">
    <source>
        <dbReference type="EMBL" id="MPC49958.1"/>
    </source>
</evidence>
<gene>
    <name evidence="1" type="ORF">E2C01_043773</name>
</gene>
<comment type="caution">
    <text evidence="1">The sequence shown here is derived from an EMBL/GenBank/DDBJ whole genome shotgun (WGS) entry which is preliminary data.</text>
</comment>
<dbReference type="EMBL" id="VSRR010009201">
    <property type="protein sequence ID" value="MPC49958.1"/>
    <property type="molecule type" value="Genomic_DNA"/>
</dbReference>
<proteinExistence type="predicted"/>
<dbReference type="Proteomes" id="UP000324222">
    <property type="component" value="Unassembled WGS sequence"/>
</dbReference>
<dbReference type="AlphaFoldDB" id="A0A5B7FYM4"/>
<name>A0A5B7FYM4_PORTR</name>
<keyword evidence="2" id="KW-1185">Reference proteome</keyword>
<sequence length="69" mass="7637">MGATPAGGNNLLLRLLHRPLHSVIHGRLLGFLLSAMQDLLAWPCASYDSGAINYERETFRSRVVYPSLV</sequence>